<feature type="compositionally biased region" description="Low complexity" evidence="1">
    <location>
        <begin position="68"/>
        <end position="78"/>
    </location>
</feature>
<organism evidence="2 3">
    <name type="scientific">Amanita thiersii Skay4041</name>
    <dbReference type="NCBI Taxonomy" id="703135"/>
    <lineage>
        <taxon>Eukaryota</taxon>
        <taxon>Fungi</taxon>
        <taxon>Dikarya</taxon>
        <taxon>Basidiomycota</taxon>
        <taxon>Agaricomycotina</taxon>
        <taxon>Agaricomycetes</taxon>
        <taxon>Agaricomycetidae</taxon>
        <taxon>Agaricales</taxon>
        <taxon>Pluteineae</taxon>
        <taxon>Amanitaceae</taxon>
        <taxon>Amanita</taxon>
    </lineage>
</organism>
<name>A0A2A9NH81_9AGAR</name>
<evidence type="ECO:0000256" key="1">
    <source>
        <dbReference type="SAM" id="MobiDB-lite"/>
    </source>
</evidence>
<reference evidence="2 3" key="1">
    <citation type="submission" date="2014-02" db="EMBL/GenBank/DDBJ databases">
        <title>Transposable element dynamics among asymbiotic and ectomycorrhizal Amanita fungi.</title>
        <authorList>
            <consortium name="DOE Joint Genome Institute"/>
            <person name="Hess J."/>
            <person name="Skrede I."/>
            <person name="Wolfe B."/>
            <person name="LaButti K."/>
            <person name="Ohm R.A."/>
            <person name="Grigoriev I.V."/>
            <person name="Pringle A."/>
        </authorList>
    </citation>
    <scope>NUCLEOTIDE SEQUENCE [LARGE SCALE GENOMIC DNA]</scope>
    <source>
        <strain evidence="2 3">SKay4041</strain>
    </source>
</reference>
<dbReference type="Proteomes" id="UP000242287">
    <property type="component" value="Unassembled WGS sequence"/>
</dbReference>
<feature type="compositionally biased region" description="Polar residues" evidence="1">
    <location>
        <begin position="85"/>
        <end position="94"/>
    </location>
</feature>
<dbReference type="OrthoDB" id="2675777at2759"/>
<gene>
    <name evidence="2" type="ORF">AMATHDRAFT_61272</name>
</gene>
<feature type="region of interest" description="Disordered" evidence="1">
    <location>
        <begin position="171"/>
        <end position="206"/>
    </location>
</feature>
<feature type="compositionally biased region" description="Polar residues" evidence="1">
    <location>
        <begin position="237"/>
        <end position="252"/>
    </location>
</feature>
<feature type="non-terminal residue" evidence="2">
    <location>
        <position position="636"/>
    </location>
</feature>
<dbReference type="AlphaFoldDB" id="A0A2A9NH81"/>
<feature type="compositionally biased region" description="Acidic residues" evidence="1">
    <location>
        <begin position="438"/>
        <end position="461"/>
    </location>
</feature>
<feature type="compositionally biased region" description="Basic and acidic residues" evidence="1">
    <location>
        <begin position="302"/>
        <end position="314"/>
    </location>
</feature>
<sequence>MPQIDSLSFQAVWTPDEGDIKVEQSTWNVIPVPHHPIGSSQSGIQVVDLTLGQGHNMNQLIPPVTVALPSPSRSQSRLPSHESRASLTPLSNLPYQHRAPRDAAADPPKLASPSQYRNHASPRTSQNSLSLIPGIEVLTDTVKGTLSQADVVTTAQATTAALNTAFQVSTRIPKSPQTLRKEKEHPSSSPAVPQKPEAATSAQSTPKRRLIFDGLVLDKTTPVSSRTKSSVLLKETTLPSDTNDTSTLQPGSRTRKRFFDGVVLEKRPPFSPPKPTAKPKKGRSKPKTAQSDRLGPPRKRHPDQAKAPKPRRTDLPPFKVVTVKPTAALLEELMHARVAPFGFESAQEAAAGSQMLLENLEFLGVQWKARHAEDDKNAVFKLASDVPVAYPSKSRAAAYVEGFLSAFGVDSLFQIPKTKPRKRNHFNRPIHTGTTSEETGDESTDESSTAEDVNELDGDLDGDVIEMNIGPTPEEALETLSRIEEVNKGVVTTTTEEEIPDHPKLNRLKRKLSAGSTIDQQGKKALFKLEDGTKVRAVVGVIDENTIDSWVSTLDVLVKGKVPIDHHGLTKIGRILDDIYSLRNSLPEQLIQQSMLASRVRQLAEMSLEDIPSNDEEHLRHKAARIVLYWTRETSV</sequence>
<dbReference type="EMBL" id="KZ302006">
    <property type="protein sequence ID" value="PFH50345.1"/>
    <property type="molecule type" value="Genomic_DNA"/>
</dbReference>
<feature type="region of interest" description="Disordered" evidence="1">
    <location>
        <begin position="65"/>
        <end position="128"/>
    </location>
</feature>
<accession>A0A2A9NH81</accession>
<feature type="region of interest" description="Disordered" evidence="1">
    <location>
        <begin position="420"/>
        <end position="461"/>
    </location>
</feature>
<protein>
    <submittedName>
        <fullName evidence="2">Uncharacterized protein</fullName>
    </submittedName>
</protein>
<evidence type="ECO:0000313" key="3">
    <source>
        <dbReference type="Proteomes" id="UP000242287"/>
    </source>
</evidence>
<feature type="region of interest" description="Disordered" evidence="1">
    <location>
        <begin position="222"/>
        <end position="316"/>
    </location>
</feature>
<evidence type="ECO:0000313" key="2">
    <source>
        <dbReference type="EMBL" id="PFH50345.1"/>
    </source>
</evidence>
<feature type="compositionally biased region" description="Basic and acidic residues" evidence="1">
    <location>
        <begin position="257"/>
        <end position="268"/>
    </location>
</feature>
<feature type="compositionally biased region" description="Polar residues" evidence="1">
    <location>
        <begin position="112"/>
        <end position="128"/>
    </location>
</feature>
<proteinExistence type="predicted"/>
<feature type="compositionally biased region" description="Basic residues" evidence="1">
    <location>
        <begin position="277"/>
        <end position="286"/>
    </location>
</feature>
<keyword evidence="3" id="KW-1185">Reference proteome</keyword>